<dbReference type="RefSeq" id="WP_130715802.1">
    <property type="nucleotide sequence ID" value="NZ_SIOP01000001.1"/>
</dbReference>
<name>A0A7M3DQJ0_RHILE</name>
<comment type="caution">
    <text evidence="1">The sequence shown here is derived from an EMBL/GenBank/DDBJ whole genome shotgun (WGS) entry which is preliminary data.</text>
</comment>
<accession>A0A7M3DQJ0</accession>
<dbReference type="Proteomes" id="UP000292974">
    <property type="component" value="Unassembled WGS sequence"/>
</dbReference>
<protein>
    <submittedName>
        <fullName evidence="1">Uncharacterized protein</fullName>
    </submittedName>
</protein>
<dbReference type="AlphaFoldDB" id="A0A7M3DQJ0"/>
<proteinExistence type="predicted"/>
<evidence type="ECO:0000313" key="2">
    <source>
        <dbReference type="Proteomes" id="UP000292974"/>
    </source>
</evidence>
<reference evidence="1 2" key="1">
    <citation type="submission" date="2019-02" db="EMBL/GenBank/DDBJ databases">
        <title>The genomic architecture of introgression among sibling species of bacteria.</title>
        <authorList>
            <person name="Cavassim M.I.A."/>
            <person name="Moeskjaer S."/>
            <person name="Moslemi C."/>
            <person name="Fields B."/>
            <person name="Bachmann A."/>
            <person name="Vilhjalmsson B."/>
            <person name="Schierup M.H."/>
            <person name="Young J.P.W."/>
            <person name="Andersen S.U."/>
        </authorList>
    </citation>
    <scope>NUCLEOTIDE SEQUENCE [LARGE SCALE GENOMIC DNA]</scope>
    <source>
        <strain evidence="1 2">SM135B</strain>
    </source>
</reference>
<gene>
    <name evidence="1" type="ORF">ELH90_03925</name>
</gene>
<organism evidence="1 2">
    <name type="scientific">Rhizobium leguminosarum</name>
    <dbReference type="NCBI Taxonomy" id="384"/>
    <lineage>
        <taxon>Bacteria</taxon>
        <taxon>Pseudomonadati</taxon>
        <taxon>Pseudomonadota</taxon>
        <taxon>Alphaproteobacteria</taxon>
        <taxon>Hyphomicrobiales</taxon>
        <taxon>Rhizobiaceae</taxon>
        <taxon>Rhizobium/Agrobacterium group</taxon>
        <taxon>Rhizobium</taxon>
    </lineage>
</organism>
<sequence>MKPECLDIVEDHLGSFFDEARAYPQNAWNIQFVLDHFKEQPELTDIDIDNLFEHEDRRGLADIIESASFVSRVTLGQPWSEATRWKADGGTVPPISREIR</sequence>
<dbReference type="EMBL" id="SIOP01000001">
    <property type="protein sequence ID" value="TAY50914.1"/>
    <property type="molecule type" value="Genomic_DNA"/>
</dbReference>
<evidence type="ECO:0000313" key="1">
    <source>
        <dbReference type="EMBL" id="TAY50914.1"/>
    </source>
</evidence>